<dbReference type="Gene3D" id="3.20.20.140">
    <property type="entry name" value="Metal-dependent hydrolases"/>
    <property type="match status" value="1"/>
</dbReference>
<name>A0A9D1CF65_AQUAO</name>
<evidence type="ECO:0000313" key="1">
    <source>
        <dbReference type="EMBL" id="HIP98081.1"/>
    </source>
</evidence>
<gene>
    <name evidence="1" type="ORF">EYH37_01765</name>
</gene>
<sequence length="336" mass="39039">MLLELLILVGILTVVFFELYPVKVLKVENCKLKGKFTKTNQKSFVVHVHTYFSYDSLGKPEEIEKVAQTLGVDKVFITDHDRKDLKGFFPPSDRLVFGWEYKDEVYGRLLKLAEGKYTVIAHPNNEKKAVYRFKNRYENHFFYELVNLKDVLQSSKFPLTLYFFFRSVVLYPLLGLKALDYFPKLIPLKSWIGLYLKRTRGKLKIIGGLDHHVKISFWEKPKKFFSIPHYSWSFYILKNKTFGEDIFTSLNDGSFYLSFCSSEIYVAGNRVLANRKRYLTFNHFGDGKVSVNSCGKIEKGAKVVAIYVYTFRVGKLFFGLTPLAVFRWDETSAKGG</sequence>
<dbReference type="Proteomes" id="UP000606463">
    <property type="component" value="Unassembled WGS sequence"/>
</dbReference>
<reference evidence="1" key="1">
    <citation type="journal article" date="2020" name="ISME J.">
        <title>Gammaproteobacteria mediating utilization of methyl-, sulfur- and petroleum organic compounds in deep ocean hydrothermal plumes.</title>
        <authorList>
            <person name="Zhou Z."/>
            <person name="Liu Y."/>
            <person name="Pan J."/>
            <person name="Cron B.R."/>
            <person name="Toner B.M."/>
            <person name="Anantharaman K."/>
            <person name="Breier J.A."/>
            <person name="Dick G.J."/>
            <person name="Li M."/>
        </authorList>
    </citation>
    <scope>NUCLEOTIDE SEQUENCE</scope>
    <source>
        <strain evidence="1">SZUA-1501</strain>
    </source>
</reference>
<dbReference type="InterPro" id="IPR016195">
    <property type="entry name" value="Pol/histidinol_Pase-like"/>
</dbReference>
<dbReference type="EMBL" id="DQVE01000016">
    <property type="protein sequence ID" value="HIP98081.1"/>
    <property type="molecule type" value="Genomic_DNA"/>
</dbReference>
<protein>
    <submittedName>
        <fullName evidence="1">Uncharacterized protein</fullName>
    </submittedName>
</protein>
<evidence type="ECO:0000313" key="2">
    <source>
        <dbReference type="Proteomes" id="UP000606463"/>
    </source>
</evidence>
<organism evidence="1 2">
    <name type="scientific">Aquifex aeolicus</name>
    <dbReference type="NCBI Taxonomy" id="63363"/>
    <lineage>
        <taxon>Bacteria</taxon>
        <taxon>Pseudomonadati</taxon>
        <taxon>Aquificota</taxon>
        <taxon>Aquificia</taxon>
        <taxon>Aquificales</taxon>
        <taxon>Aquificaceae</taxon>
        <taxon>Aquifex</taxon>
    </lineage>
</organism>
<dbReference type="SUPFAM" id="SSF89550">
    <property type="entry name" value="PHP domain-like"/>
    <property type="match status" value="1"/>
</dbReference>
<proteinExistence type="predicted"/>
<comment type="caution">
    <text evidence="1">The sequence shown here is derived from an EMBL/GenBank/DDBJ whole genome shotgun (WGS) entry which is preliminary data.</text>
</comment>
<dbReference type="AlphaFoldDB" id="A0A9D1CF65"/>
<accession>A0A9D1CF65</accession>